<comment type="caution">
    <text evidence="15">The sequence shown here is derived from an EMBL/GenBank/DDBJ whole genome shotgun (WGS) entry which is preliminary data.</text>
</comment>
<evidence type="ECO:0000256" key="5">
    <source>
        <dbReference type="ARBA" id="ARBA00012564"/>
    </source>
</evidence>
<evidence type="ECO:0000313" key="15">
    <source>
        <dbReference type="EMBL" id="MBN7819930.1"/>
    </source>
</evidence>
<evidence type="ECO:0000259" key="13">
    <source>
        <dbReference type="Pfam" id="PF01433"/>
    </source>
</evidence>
<accession>A0ABS3CTI2</accession>
<evidence type="ECO:0000259" key="14">
    <source>
        <dbReference type="Pfam" id="PF17900"/>
    </source>
</evidence>
<sequence>MKNLYVVYLILVLVGLVGCTPTAKLTEHTRQSGGALSSWQDSLRIEHVRLDLQVFPDRKSIAGQAQLRLVSSRSIQRLALDLDANYHIERVLVNQQTLALTAWSNPTGQLQIELPSEQPDNQPFTLTVLYQGEPHVAENPPWLGGFVWSTTKDNKPWIATAVQGEGCDIFWPCIDHPTAEPGQVDLFIKVPAGLAAPSNGTLINLIKEPKWHTYHWRTDNPNTYAIALNIGPYALLDDIYDSRYGNRFPLQYWYLQGEQASAEKLFTEFAKQLDFFEQVIGPYPFASEKMGVVHTPHKGMEHQTINAYGEDYRQSPYGYDGLLQHELAHEWFGNQLTNKDWDDFWLHEGFGTYMQPLYAEYLRGKMAYHAHLFEMRSQIVNKHPLVSKRSKKEHEVYDPKLGPGQDIYVKGAWILHTLRHLVGDEVFFNAVRQLVYGTSTPEPGNFTPRFSSSEEFIRIISTMYGQDLQWFFDAYLYQAALPVLQSETENGLLKLRWKSDKPFYMPLEVMIDGTLYRLAMSDGTADIPVSQARQILLDPENKILRQEQHIDDYQQWQRQQQSH</sequence>
<evidence type="ECO:0000256" key="9">
    <source>
        <dbReference type="ARBA" id="ARBA00022723"/>
    </source>
</evidence>
<dbReference type="PROSITE" id="PS51257">
    <property type="entry name" value="PROKAR_LIPOPROTEIN"/>
    <property type="match status" value="1"/>
</dbReference>
<evidence type="ECO:0000256" key="8">
    <source>
        <dbReference type="ARBA" id="ARBA00022670"/>
    </source>
</evidence>
<dbReference type="InterPro" id="IPR045357">
    <property type="entry name" value="Aminopeptidase_N-like_N"/>
</dbReference>
<dbReference type="PANTHER" id="PTHR45726:SF3">
    <property type="entry name" value="LEUKOTRIENE A-4 HYDROLASE"/>
    <property type="match status" value="1"/>
</dbReference>
<dbReference type="CDD" id="cd09603">
    <property type="entry name" value="M1_APN_like"/>
    <property type="match status" value="1"/>
</dbReference>
<evidence type="ECO:0000256" key="12">
    <source>
        <dbReference type="ARBA" id="ARBA00023049"/>
    </source>
</evidence>
<gene>
    <name evidence="15" type="ORF">J0A65_08630</name>
</gene>
<dbReference type="Pfam" id="PF01433">
    <property type="entry name" value="Peptidase_M1"/>
    <property type="match status" value="1"/>
</dbReference>
<dbReference type="Gene3D" id="1.10.390.10">
    <property type="entry name" value="Neutral Protease Domain 2"/>
    <property type="match status" value="1"/>
</dbReference>
<keyword evidence="8" id="KW-0645">Protease</keyword>
<dbReference type="RefSeq" id="WP_206593763.1">
    <property type="nucleotide sequence ID" value="NZ_JAFKCS010000006.1"/>
</dbReference>
<proteinExistence type="inferred from homology"/>
<protein>
    <recommendedName>
        <fullName evidence="6">Aminopeptidase N</fullName>
        <ecNumber evidence="5">3.4.11.2</ecNumber>
    </recommendedName>
</protein>
<dbReference type="InterPro" id="IPR014782">
    <property type="entry name" value="Peptidase_M1_dom"/>
</dbReference>
<dbReference type="PRINTS" id="PR00756">
    <property type="entry name" value="ALADIPTASE"/>
</dbReference>
<keyword evidence="16" id="KW-1185">Reference proteome</keyword>
<evidence type="ECO:0000256" key="11">
    <source>
        <dbReference type="ARBA" id="ARBA00022833"/>
    </source>
</evidence>
<name>A0ABS3CTI2_9ALTE</name>
<evidence type="ECO:0000256" key="1">
    <source>
        <dbReference type="ARBA" id="ARBA00000098"/>
    </source>
</evidence>
<evidence type="ECO:0000256" key="7">
    <source>
        <dbReference type="ARBA" id="ARBA00022490"/>
    </source>
</evidence>
<evidence type="ECO:0000256" key="10">
    <source>
        <dbReference type="ARBA" id="ARBA00022801"/>
    </source>
</evidence>
<dbReference type="Pfam" id="PF17900">
    <property type="entry name" value="Peptidase_M1_N"/>
    <property type="match status" value="1"/>
</dbReference>
<organism evidence="15 16">
    <name type="scientific">Bowmanella yangjiangensis</name>
    <dbReference type="NCBI Taxonomy" id="2811230"/>
    <lineage>
        <taxon>Bacteria</taxon>
        <taxon>Pseudomonadati</taxon>
        <taxon>Pseudomonadota</taxon>
        <taxon>Gammaproteobacteria</taxon>
        <taxon>Alteromonadales</taxon>
        <taxon>Alteromonadaceae</taxon>
        <taxon>Bowmanella</taxon>
    </lineage>
</organism>
<dbReference type="InterPro" id="IPR001930">
    <property type="entry name" value="Peptidase_M1"/>
</dbReference>
<dbReference type="EC" id="3.4.11.2" evidence="5"/>
<dbReference type="PANTHER" id="PTHR45726">
    <property type="entry name" value="LEUKOTRIENE A-4 HYDROLASE"/>
    <property type="match status" value="1"/>
</dbReference>
<feature type="domain" description="Aminopeptidase N-like N-terminal" evidence="14">
    <location>
        <begin position="46"/>
        <end position="221"/>
    </location>
</feature>
<comment type="catalytic activity">
    <reaction evidence="1">
        <text>Release of an N-terminal amino acid, Xaa-|-Yaa- from a peptide, amide or arylamide. Xaa is preferably Ala, but may be most amino acids including Pro (slow action). When a terminal hydrophobic residue is followed by a prolyl residue, the two may be released as an intact Xaa-Pro dipeptide.</text>
        <dbReference type="EC" id="3.4.11.2"/>
    </reaction>
</comment>
<keyword evidence="10" id="KW-0378">Hydrolase</keyword>
<evidence type="ECO:0000256" key="2">
    <source>
        <dbReference type="ARBA" id="ARBA00001947"/>
    </source>
</evidence>
<feature type="domain" description="Peptidase M1 membrane alanine aminopeptidase" evidence="13">
    <location>
        <begin position="322"/>
        <end position="475"/>
    </location>
</feature>
<comment type="cofactor">
    <cofactor evidence="2">
        <name>Zn(2+)</name>
        <dbReference type="ChEBI" id="CHEBI:29105"/>
    </cofactor>
</comment>
<evidence type="ECO:0000256" key="4">
    <source>
        <dbReference type="ARBA" id="ARBA00010136"/>
    </source>
</evidence>
<dbReference type="EMBL" id="JAFKCS010000006">
    <property type="protein sequence ID" value="MBN7819930.1"/>
    <property type="molecule type" value="Genomic_DNA"/>
</dbReference>
<dbReference type="SUPFAM" id="SSF55486">
    <property type="entry name" value="Metalloproteases ('zincins'), catalytic domain"/>
    <property type="match status" value="1"/>
</dbReference>
<dbReference type="InterPro" id="IPR042097">
    <property type="entry name" value="Aminopeptidase_N-like_N_sf"/>
</dbReference>
<dbReference type="Gene3D" id="2.60.40.1730">
    <property type="entry name" value="tricorn interacting facor f3 domain"/>
    <property type="match status" value="1"/>
</dbReference>
<keyword evidence="11" id="KW-0862">Zinc</keyword>
<comment type="similarity">
    <text evidence="4">Belongs to the peptidase M1 family.</text>
</comment>
<comment type="subcellular location">
    <subcellularLocation>
        <location evidence="3">Cytoplasm</location>
    </subcellularLocation>
</comment>
<dbReference type="SUPFAM" id="SSF63737">
    <property type="entry name" value="Leukotriene A4 hydrolase N-terminal domain"/>
    <property type="match status" value="1"/>
</dbReference>
<dbReference type="InterPro" id="IPR027268">
    <property type="entry name" value="Peptidase_M4/M1_CTD_sf"/>
</dbReference>
<dbReference type="Proteomes" id="UP000663992">
    <property type="component" value="Unassembled WGS sequence"/>
</dbReference>
<keyword evidence="7" id="KW-0963">Cytoplasm</keyword>
<evidence type="ECO:0000313" key="16">
    <source>
        <dbReference type="Proteomes" id="UP000663992"/>
    </source>
</evidence>
<evidence type="ECO:0000256" key="6">
    <source>
        <dbReference type="ARBA" id="ARBA00015611"/>
    </source>
</evidence>
<reference evidence="15 16" key="1">
    <citation type="submission" date="2021-03" db="EMBL/GenBank/DDBJ databases">
        <title>novel species isolated from a fishpond in China.</title>
        <authorList>
            <person name="Lu H."/>
            <person name="Cai Z."/>
        </authorList>
    </citation>
    <scope>NUCLEOTIDE SEQUENCE [LARGE SCALE GENOMIC DNA]</scope>
    <source>
        <strain evidence="15 16">Y57</strain>
    </source>
</reference>
<evidence type="ECO:0000256" key="3">
    <source>
        <dbReference type="ARBA" id="ARBA00004496"/>
    </source>
</evidence>
<keyword evidence="9" id="KW-0479">Metal-binding</keyword>
<dbReference type="InterPro" id="IPR034015">
    <property type="entry name" value="M1_LTA4H"/>
</dbReference>
<keyword evidence="12" id="KW-0482">Metalloprotease</keyword>